<name>A0ABT0LBY3_9GAMM</name>
<evidence type="ECO:0000256" key="4">
    <source>
        <dbReference type="ARBA" id="ARBA00022694"/>
    </source>
</evidence>
<comment type="caution">
    <text evidence="7">The sequence shown here is derived from an EMBL/GenBank/DDBJ whole genome shotgun (WGS) entry which is preliminary data.</text>
</comment>
<reference evidence="7 8" key="1">
    <citation type="submission" date="2022-01" db="EMBL/GenBank/DDBJ databases">
        <title>Whole genome-based taxonomy of the Shewanellaceae.</title>
        <authorList>
            <person name="Martin-Rodriguez A.J."/>
        </authorList>
    </citation>
    <scope>NUCLEOTIDE SEQUENCE [LARGE SCALE GENOMIC DNA]</scope>
    <source>
        <strain evidence="7 8">DSM 17177</strain>
    </source>
</reference>
<organism evidence="7 8">
    <name type="scientific">Shewanella surugensis</name>
    <dbReference type="NCBI Taxonomy" id="212020"/>
    <lineage>
        <taxon>Bacteria</taxon>
        <taxon>Pseudomonadati</taxon>
        <taxon>Pseudomonadota</taxon>
        <taxon>Gammaproteobacteria</taxon>
        <taxon>Alteromonadales</taxon>
        <taxon>Shewanellaceae</taxon>
        <taxon>Shewanella</taxon>
    </lineage>
</organism>
<protein>
    <recommendedName>
        <fullName evidence="1">tRNA-uridine aminocarboxypropyltransferase</fullName>
        <ecNumber evidence="1">2.5.1.25</ecNumber>
    </recommendedName>
</protein>
<keyword evidence="2" id="KW-0808">Transferase</keyword>
<dbReference type="Proteomes" id="UP001203423">
    <property type="component" value="Unassembled WGS sequence"/>
</dbReference>
<keyword evidence="3" id="KW-0949">S-adenosyl-L-methionine</keyword>
<comment type="similarity">
    <text evidence="5">Belongs to the TDD superfamily. DTWD2 family.</text>
</comment>
<dbReference type="SMART" id="SM01144">
    <property type="entry name" value="DTW"/>
    <property type="match status" value="1"/>
</dbReference>
<evidence type="ECO:0000256" key="3">
    <source>
        <dbReference type="ARBA" id="ARBA00022691"/>
    </source>
</evidence>
<evidence type="ECO:0000256" key="2">
    <source>
        <dbReference type="ARBA" id="ARBA00022679"/>
    </source>
</evidence>
<evidence type="ECO:0000259" key="6">
    <source>
        <dbReference type="SMART" id="SM01144"/>
    </source>
</evidence>
<dbReference type="Pfam" id="PF03942">
    <property type="entry name" value="DTW"/>
    <property type="match status" value="1"/>
</dbReference>
<proteinExistence type="inferred from homology"/>
<dbReference type="InterPro" id="IPR039262">
    <property type="entry name" value="DTWD2/TAPT"/>
</dbReference>
<evidence type="ECO:0000313" key="7">
    <source>
        <dbReference type="EMBL" id="MCL1125150.1"/>
    </source>
</evidence>
<feature type="domain" description="DTW" evidence="6">
    <location>
        <begin position="2"/>
        <end position="189"/>
    </location>
</feature>
<evidence type="ECO:0000256" key="1">
    <source>
        <dbReference type="ARBA" id="ARBA00012386"/>
    </source>
</evidence>
<gene>
    <name evidence="7" type="ORF">L2764_11865</name>
</gene>
<dbReference type="EMBL" id="JAKIKS010000041">
    <property type="protein sequence ID" value="MCL1125150.1"/>
    <property type="molecule type" value="Genomic_DNA"/>
</dbReference>
<accession>A0ABT0LBY3</accession>
<evidence type="ECO:0000313" key="8">
    <source>
        <dbReference type="Proteomes" id="UP001203423"/>
    </source>
</evidence>
<sequence length="198" mass="22509">MSRQICLKCQYPMIACLCESINVINITNEVIVLQDPNEVKHAKNTVKLLSLVIPQVKIVVGETPDDFASLISFLTHTQKAIYVIYPAKESACMDDIKPDKDAILLFLDGTWRKVFKMMSLNPWLNDFPALHLNLDAPSQYNIRKAPREDSLSTLEAVALSLQAIDKQNNINPLHQALNAMVDKQLQFMPEKARKRYDK</sequence>
<evidence type="ECO:0000256" key="5">
    <source>
        <dbReference type="ARBA" id="ARBA00034489"/>
    </source>
</evidence>
<keyword evidence="8" id="KW-1185">Reference proteome</keyword>
<dbReference type="InterPro" id="IPR005636">
    <property type="entry name" value="DTW"/>
</dbReference>
<dbReference type="PANTHER" id="PTHR21392">
    <property type="entry name" value="TRNA-URIDINE AMINOCARBOXYPROPYLTRANSFERASE 2"/>
    <property type="match status" value="1"/>
</dbReference>
<dbReference type="RefSeq" id="WP_248940441.1">
    <property type="nucleotide sequence ID" value="NZ_JAKIKS010000041.1"/>
</dbReference>
<dbReference type="EC" id="2.5.1.25" evidence="1"/>
<dbReference type="PANTHER" id="PTHR21392:SF0">
    <property type="entry name" value="TRNA-URIDINE AMINOCARBOXYPROPYLTRANSFERASE 2"/>
    <property type="match status" value="1"/>
</dbReference>
<keyword evidence="4" id="KW-0819">tRNA processing</keyword>